<evidence type="ECO:0000313" key="3">
    <source>
        <dbReference type="EMBL" id="BBX74097.1"/>
    </source>
</evidence>
<evidence type="ECO:0000313" key="4">
    <source>
        <dbReference type="Proteomes" id="UP000467236"/>
    </source>
</evidence>
<dbReference type="SUPFAM" id="SSF52540">
    <property type="entry name" value="P-loop containing nucleoside triphosphate hydrolases"/>
    <property type="match status" value="1"/>
</dbReference>
<dbReference type="EMBL" id="AP022575">
    <property type="protein sequence ID" value="BBX74097.1"/>
    <property type="molecule type" value="Genomic_DNA"/>
</dbReference>
<name>A0A7I7MQN0_9MYCO</name>
<dbReference type="InterPro" id="IPR027417">
    <property type="entry name" value="P-loop_NTPase"/>
</dbReference>
<keyword evidence="3" id="KW-0808">Transferase</keyword>
<evidence type="ECO:0000256" key="2">
    <source>
        <dbReference type="PIRSR" id="PIRSR007531-2"/>
    </source>
</evidence>
<evidence type="ECO:0000256" key="1">
    <source>
        <dbReference type="PIRSR" id="PIRSR007531-1"/>
    </source>
</evidence>
<dbReference type="GO" id="GO:0016740">
    <property type="term" value="F:transferase activity"/>
    <property type="evidence" value="ECO:0007669"/>
    <property type="project" value="UniProtKB-KW"/>
</dbReference>
<sequence length="229" mass="26060">MADSAGRAGMPVPVRYSRAAMTGVARGKLIILNGGSSAGKTSVAQAFQDLAAECWMHIGIDLFWFALPPEQLDLARVRPEYYTWESVVEADGLEWFTVHPGPLLDRAMHARYRAIRAYLDNGMNVIADDVIWKRQWLVDALRIFDGCQVWMVGVHVSDEEGARREAERGDRHPGWNRGSARAAHADAEYDFELDTTTTPVPVLARELYRRYRLCREPQAFQRLRQRFLP</sequence>
<dbReference type="InterPro" id="IPR012853">
    <property type="entry name" value="CPT"/>
</dbReference>
<accession>A0A7I7MQN0</accession>
<reference evidence="3 4" key="1">
    <citation type="journal article" date="2019" name="Emerg. Microbes Infect.">
        <title>Comprehensive subspecies identification of 175 nontuberculous mycobacteria species based on 7547 genomic profiles.</title>
        <authorList>
            <person name="Matsumoto Y."/>
            <person name="Kinjo T."/>
            <person name="Motooka D."/>
            <person name="Nabeya D."/>
            <person name="Jung N."/>
            <person name="Uechi K."/>
            <person name="Horii T."/>
            <person name="Iida T."/>
            <person name="Fujita J."/>
            <person name="Nakamura S."/>
        </authorList>
    </citation>
    <scope>NUCLEOTIDE SEQUENCE [LARGE SCALE GENOMIC DNA]</scope>
    <source>
        <strain evidence="3 4">JCM 14233</strain>
    </source>
</reference>
<dbReference type="Gene3D" id="3.40.50.300">
    <property type="entry name" value="P-loop containing nucleotide triphosphate hydrolases"/>
    <property type="match status" value="1"/>
</dbReference>
<organism evidence="3 4">
    <name type="scientific">Mycobacterium shinjukuense</name>
    <dbReference type="NCBI Taxonomy" id="398694"/>
    <lineage>
        <taxon>Bacteria</taxon>
        <taxon>Bacillati</taxon>
        <taxon>Actinomycetota</taxon>
        <taxon>Actinomycetes</taxon>
        <taxon>Mycobacteriales</taxon>
        <taxon>Mycobacteriaceae</taxon>
        <taxon>Mycobacterium</taxon>
    </lineage>
</organism>
<dbReference type="GO" id="GO:0005524">
    <property type="term" value="F:ATP binding"/>
    <property type="evidence" value="ECO:0007669"/>
    <property type="project" value="InterPro"/>
</dbReference>
<proteinExistence type="predicted"/>
<dbReference type="AlphaFoldDB" id="A0A7I7MQN0"/>
<dbReference type="KEGG" id="mshj:MSHI_20030"/>
<dbReference type="PIRSF" id="PIRSF007531">
    <property type="entry name" value="CPT"/>
    <property type="match status" value="1"/>
</dbReference>
<feature type="active site" evidence="1">
    <location>
        <position position="61"/>
    </location>
</feature>
<dbReference type="CDD" id="cd00227">
    <property type="entry name" value="CPT"/>
    <property type="match status" value="1"/>
</dbReference>
<dbReference type="Pfam" id="PF07931">
    <property type="entry name" value="CPT"/>
    <property type="match status" value="1"/>
</dbReference>
<protein>
    <submittedName>
        <fullName evidence="3">Putative O-phosphotransferase</fullName>
    </submittedName>
</protein>
<gene>
    <name evidence="3" type="ORF">MSHI_20030</name>
</gene>
<keyword evidence="4" id="KW-1185">Reference proteome</keyword>
<dbReference type="Proteomes" id="UP000467236">
    <property type="component" value="Chromosome"/>
</dbReference>
<feature type="binding site" evidence="2">
    <location>
        <begin position="34"/>
        <end position="41"/>
    </location>
    <ligand>
        <name>ATP</name>
        <dbReference type="ChEBI" id="CHEBI:30616"/>
    </ligand>
</feature>